<dbReference type="AlphaFoldDB" id="A0A6J4TRI3"/>
<name>A0A6J4TRI3_9BACT</name>
<sequence>MTLKDRDRQCFVETFVQGSVPNAFGMLRIDFCAKNPVRPQAVNRVHYVTRAIQKEPDAFKRKMSGTPFFFPATFLIRGYSLLTKED</sequence>
<gene>
    <name evidence="1" type="ORF">AVDCRST_MAG96-3395</name>
</gene>
<dbReference type="EMBL" id="CADCVN010001328">
    <property type="protein sequence ID" value="CAA9528549.1"/>
    <property type="molecule type" value="Genomic_DNA"/>
</dbReference>
<evidence type="ECO:0000313" key="1">
    <source>
        <dbReference type="EMBL" id="CAA9528549.1"/>
    </source>
</evidence>
<reference evidence="1" key="1">
    <citation type="submission" date="2020-02" db="EMBL/GenBank/DDBJ databases">
        <authorList>
            <person name="Meier V. D."/>
        </authorList>
    </citation>
    <scope>NUCLEOTIDE SEQUENCE</scope>
    <source>
        <strain evidence="1">AVDCRST_MAG96</strain>
    </source>
</reference>
<protein>
    <submittedName>
        <fullName evidence="1">Uncharacterized protein</fullName>
    </submittedName>
</protein>
<proteinExistence type="predicted"/>
<organism evidence="1">
    <name type="scientific">uncultured Segetibacter sp</name>
    <dbReference type="NCBI Taxonomy" id="481133"/>
    <lineage>
        <taxon>Bacteria</taxon>
        <taxon>Pseudomonadati</taxon>
        <taxon>Bacteroidota</taxon>
        <taxon>Chitinophagia</taxon>
        <taxon>Chitinophagales</taxon>
        <taxon>Chitinophagaceae</taxon>
        <taxon>Segetibacter</taxon>
        <taxon>environmental samples</taxon>
    </lineage>
</organism>
<accession>A0A6J4TRI3</accession>